<proteinExistence type="predicted"/>
<evidence type="ECO:0000313" key="3">
    <source>
        <dbReference type="Proteomes" id="UP000183209"/>
    </source>
</evidence>
<organism evidence="2 3">
    <name type="scientific">Zhouia amylolytica</name>
    <dbReference type="NCBI Taxonomy" id="376730"/>
    <lineage>
        <taxon>Bacteria</taxon>
        <taxon>Pseudomonadati</taxon>
        <taxon>Bacteroidota</taxon>
        <taxon>Flavobacteriia</taxon>
        <taxon>Flavobacteriales</taxon>
        <taxon>Flavobacteriaceae</taxon>
        <taxon>Zhouia</taxon>
    </lineage>
</organism>
<evidence type="ECO:0000313" key="2">
    <source>
        <dbReference type="EMBL" id="SFT01866.1"/>
    </source>
</evidence>
<keyword evidence="1" id="KW-0732">Signal</keyword>
<dbReference type="InterPro" id="IPR052022">
    <property type="entry name" value="26kDa_periplasmic_antigen"/>
</dbReference>
<gene>
    <name evidence="2" type="ORF">SAMN04487906_2536</name>
</gene>
<feature type="chain" id="PRO_5010307965" description="SIMPL domain-containing protein" evidence="1">
    <location>
        <begin position="33"/>
        <end position="243"/>
    </location>
</feature>
<dbReference type="Proteomes" id="UP000183209">
    <property type="component" value="Unassembled WGS sequence"/>
</dbReference>
<dbReference type="PANTHER" id="PTHR34387">
    <property type="entry name" value="SLR1258 PROTEIN"/>
    <property type="match status" value="1"/>
</dbReference>
<dbReference type="InterPro" id="IPR007497">
    <property type="entry name" value="SIMPL/DUF541"/>
</dbReference>
<dbReference type="AlphaFoldDB" id="A0A1I6UK67"/>
<evidence type="ECO:0008006" key="4">
    <source>
        <dbReference type="Google" id="ProtNLM"/>
    </source>
</evidence>
<dbReference type="EMBL" id="FPAG01000007">
    <property type="protein sequence ID" value="SFT01866.1"/>
    <property type="molecule type" value="Genomic_DNA"/>
</dbReference>
<dbReference type="Pfam" id="PF04402">
    <property type="entry name" value="SIMPL"/>
    <property type="match status" value="1"/>
</dbReference>
<dbReference type="PANTHER" id="PTHR34387:SF1">
    <property type="entry name" value="PERIPLASMIC IMMUNOGENIC PROTEIN"/>
    <property type="match status" value="1"/>
</dbReference>
<name>A0A1I6UK67_9FLAO</name>
<sequence length="243" mass="27126">MARVLFKVLINYQTMKKAILILVAMTTVGLQAQNNKQINPSVSVTGEGLVKVVPDQVLINVRVEHEGNSASEVKQKNDESISQVFSFLKKMKIDKKDVRTEYLNLRKNYNYQTKEYRYVANQSVSILLRDLNKYEELSQGLVSSGINRIDGVQFKSSKMEEYMSEARIKAILNAKQKAGEYAGAIDQEIGKAIHISETTASVPPRPMFKMMAADTIESGGAEQTIATGELEIKVTVNVAFELN</sequence>
<protein>
    <recommendedName>
        <fullName evidence="4">SIMPL domain-containing protein</fullName>
    </recommendedName>
</protein>
<dbReference type="Gene3D" id="3.30.70.2970">
    <property type="entry name" value="Protein of unknown function (DUF541), domain 2"/>
    <property type="match status" value="1"/>
</dbReference>
<dbReference type="Gene3D" id="3.30.110.170">
    <property type="entry name" value="Protein of unknown function (DUF541), domain 1"/>
    <property type="match status" value="1"/>
</dbReference>
<dbReference type="GO" id="GO:0006974">
    <property type="term" value="P:DNA damage response"/>
    <property type="evidence" value="ECO:0007669"/>
    <property type="project" value="TreeGrafter"/>
</dbReference>
<evidence type="ECO:0000256" key="1">
    <source>
        <dbReference type="SAM" id="SignalP"/>
    </source>
</evidence>
<reference evidence="2 3" key="1">
    <citation type="submission" date="2016-10" db="EMBL/GenBank/DDBJ databases">
        <authorList>
            <person name="de Groot N.N."/>
        </authorList>
    </citation>
    <scope>NUCLEOTIDE SEQUENCE [LARGE SCALE GENOMIC DNA]</scope>
    <source>
        <strain evidence="2 3">CGMCC 1.6114</strain>
    </source>
</reference>
<feature type="signal peptide" evidence="1">
    <location>
        <begin position="1"/>
        <end position="32"/>
    </location>
</feature>
<accession>A0A1I6UK67</accession>